<name>A0A660KS12_9ROSI</name>
<feature type="compositionally biased region" description="Polar residues" evidence="4">
    <location>
        <begin position="94"/>
        <end position="103"/>
    </location>
</feature>
<feature type="compositionally biased region" description="Polar residues" evidence="4">
    <location>
        <begin position="216"/>
        <end position="226"/>
    </location>
</feature>
<evidence type="ECO:0000259" key="5">
    <source>
        <dbReference type="Pfam" id="PF01266"/>
    </source>
</evidence>
<dbReference type="InterPro" id="IPR006076">
    <property type="entry name" value="FAD-dep_OxRdtase"/>
</dbReference>
<feature type="region of interest" description="Disordered" evidence="4">
    <location>
        <begin position="190"/>
        <end position="236"/>
    </location>
</feature>
<accession>A0A660KS12</accession>
<dbReference type="EMBL" id="CM017324">
    <property type="protein sequence ID" value="KAE8038085.1"/>
    <property type="molecule type" value="Genomic_DNA"/>
</dbReference>
<evidence type="ECO:0000256" key="4">
    <source>
        <dbReference type="SAM" id="MobiDB-lite"/>
    </source>
</evidence>
<keyword evidence="7" id="KW-1185">Reference proteome</keyword>
<feature type="region of interest" description="Disordered" evidence="4">
    <location>
        <begin position="90"/>
        <end position="112"/>
    </location>
</feature>
<dbReference type="InterPro" id="IPR036188">
    <property type="entry name" value="FAD/NAD-bd_sf"/>
</dbReference>
<dbReference type="GO" id="GO:0005737">
    <property type="term" value="C:cytoplasm"/>
    <property type="evidence" value="ECO:0007669"/>
    <property type="project" value="TreeGrafter"/>
</dbReference>
<dbReference type="SUPFAM" id="SSF54373">
    <property type="entry name" value="FAD-linked reductases, C-terminal domain"/>
    <property type="match status" value="1"/>
</dbReference>
<reference evidence="6 7" key="1">
    <citation type="submission" date="2019-06" db="EMBL/GenBank/DDBJ databases">
        <title>A chromosomal-level reference genome of Carpinus fangiana (Coryloideae, Betulaceae).</title>
        <authorList>
            <person name="Yang X."/>
            <person name="Wang Z."/>
            <person name="Zhang L."/>
            <person name="Hao G."/>
            <person name="Liu J."/>
            <person name="Yang Y."/>
        </authorList>
    </citation>
    <scope>NUCLEOTIDE SEQUENCE [LARGE SCALE GENOMIC DNA]</scope>
    <source>
        <strain evidence="6">Cfa_2016G</strain>
        <tissue evidence="6">Leaf</tissue>
    </source>
</reference>
<dbReference type="GO" id="GO:0016491">
    <property type="term" value="F:oxidoreductase activity"/>
    <property type="evidence" value="ECO:0007669"/>
    <property type="project" value="UniProtKB-KW"/>
</dbReference>
<evidence type="ECO:0000256" key="2">
    <source>
        <dbReference type="ARBA" id="ARBA00039785"/>
    </source>
</evidence>
<protein>
    <recommendedName>
        <fullName evidence="2">FAD-dependent oxidoreductase domain-containing protein 1</fullName>
    </recommendedName>
</protein>
<organism evidence="6 7">
    <name type="scientific">Carpinus fangiana</name>
    <dbReference type="NCBI Taxonomy" id="176857"/>
    <lineage>
        <taxon>Eukaryota</taxon>
        <taxon>Viridiplantae</taxon>
        <taxon>Streptophyta</taxon>
        <taxon>Embryophyta</taxon>
        <taxon>Tracheophyta</taxon>
        <taxon>Spermatophyta</taxon>
        <taxon>Magnoliopsida</taxon>
        <taxon>eudicotyledons</taxon>
        <taxon>Gunneridae</taxon>
        <taxon>Pentapetalae</taxon>
        <taxon>rosids</taxon>
        <taxon>fabids</taxon>
        <taxon>Fagales</taxon>
        <taxon>Betulaceae</taxon>
        <taxon>Carpinus</taxon>
    </lineage>
</organism>
<dbReference type="OrthoDB" id="498204at2759"/>
<dbReference type="Gene3D" id="3.30.9.10">
    <property type="entry name" value="D-Amino Acid Oxidase, subunit A, domain 2"/>
    <property type="match status" value="1"/>
</dbReference>
<dbReference type="AlphaFoldDB" id="A0A660KS12"/>
<gene>
    <name evidence="6" type="ORF">FH972_010628</name>
</gene>
<feature type="domain" description="FAD dependent oxidoreductase" evidence="5">
    <location>
        <begin position="270"/>
        <end position="660"/>
    </location>
</feature>
<keyword evidence="1" id="KW-0560">Oxidoreductase</keyword>
<dbReference type="PANTHER" id="PTHR13847">
    <property type="entry name" value="SARCOSINE DEHYDROGENASE-RELATED"/>
    <property type="match status" value="1"/>
</dbReference>
<evidence type="ECO:0000256" key="3">
    <source>
        <dbReference type="ARBA" id="ARBA00046185"/>
    </source>
</evidence>
<dbReference type="Pfam" id="PF01266">
    <property type="entry name" value="DAO"/>
    <property type="match status" value="1"/>
</dbReference>
<comment type="function">
    <text evidence="3">Required for the assembly of the mitochondrial membrane respiratory chain NADH dehydrogenase (Complex I). Involved in mid-late stages of complex I assembly.</text>
</comment>
<dbReference type="PANTHER" id="PTHR13847:SF287">
    <property type="entry name" value="FAD-DEPENDENT OXIDOREDUCTASE DOMAIN-CONTAINING PROTEIN 1"/>
    <property type="match status" value="1"/>
</dbReference>
<evidence type="ECO:0000313" key="6">
    <source>
        <dbReference type="EMBL" id="KAE8038085.1"/>
    </source>
</evidence>
<proteinExistence type="predicted"/>
<dbReference type="SUPFAM" id="SSF51905">
    <property type="entry name" value="FAD/NAD(P)-binding domain"/>
    <property type="match status" value="1"/>
</dbReference>
<dbReference type="Proteomes" id="UP000327013">
    <property type="component" value="Chromosome 4"/>
</dbReference>
<dbReference type="Gene3D" id="3.50.50.60">
    <property type="entry name" value="FAD/NAD(P)-binding domain"/>
    <property type="match status" value="1"/>
</dbReference>
<evidence type="ECO:0000256" key="1">
    <source>
        <dbReference type="ARBA" id="ARBA00023002"/>
    </source>
</evidence>
<evidence type="ECO:0000313" key="7">
    <source>
        <dbReference type="Proteomes" id="UP000327013"/>
    </source>
</evidence>
<sequence>MGVSFKVSRTGTRFRPKPLLQPKVNAVDNVLVNSKESSRELQVVLSSLEWFYFYFIFVFFVHSGDGRQNQAQPRRHAPADHCSRAAHGSLAGYPQTSLNNGDSKISEDRFNSNNKINRQGTLRYGCLLQGLKDRHEVPPEASASAQGQRRRQRVGEFQGELKGAPVLSSLEWFYFYFIFVFFVHSGDGRQNQAQPRRHAPTDHCSRAAHGSLAGYPQTSLNNGNSKISEDRFNSNNKINRQGTSLFGSISMSTRINRPEAVISASSRTFDVVIIGAGIIGLTIVRQFLIGSDLSVAVVDKAVPCSGATGAGQGYIWRVHETPGSETWELAMRSHELWELLAESIHDQRLNPLDVLGWKKTGSLLIGRTPGDSDLLKRKVQQLSEAGLQAEYLSGHDLLQKEPALMVGEDSSAAFLRDDCQLDAQRTVAFIEKANRHFASEGRYAEFYHDPATCLLRSGSHEEVEAVLTSKNTLYSKKAVIVAAGCWSGSLMHELLRESEILLDVPVKPRKGHLLVLENFNALQLNHGLMEAGYVNHQTISPSGSLDHGQALSVSMTATMDAMGILLLGSSRQFSGFSSEVDEPIINQIWKRAGEFFPTLKELSLSDFSGSREVRVGLRPYMPDGKPVIGPVPGLSNVFLATGHEGEGLSLALGTAEMVAGLVLGNPGKVDNAPFAVPGRC</sequence>